<protein>
    <submittedName>
        <fullName evidence="2">Phage baseplate assembly protein</fullName>
    </submittedName>
</protein>
<evidence type="ECO:0000313" key="2">
    <source>
        <dbReference type="EMBL" id="ALJ29741.1"/>
    </source>
</evidence>
<keyword evidence="3" id="KW-1185">Reference proteome</keyword>
<dbReference type="Pfam" id="PF04965">
    <property type="entry name" value="GPW_gp25"/>
    <property type="match status" value="1"/>
</dbReference>
<reference evidence="2 3" key="1">
    <citation type="journal article" date="2015" name="Genome Announc.">
        <title>Complete Genome Sequencing of Stenotrophomonas acidaminiphila ZAC14D2_NAIMI4_2, a Multidrug-Resistant Strain Isolated from Sediments of a Polluted River in Mexico, Uncovers New Antibiotic Resistance Genes and a Novel Class-II Lasso Peptide Biosynthesis Gene Cluster.</title>
        <authorList>
            <person name="Vinuesa P."/>
            <person name="Ochoa-Sanchez L.E."/>
        </authorList>
    </citation>
    <scope>NUCLEOTIDE SEQUENCE [LARGE SCALE GENOMIC DNA]</scope>
    <source>
        <strain evidence="2 3">ZAC14D2_NAIMI4_2</strain>
    </source>
</reference>
<name>A0A0S1B3W4_9GAMM</name>
<dbReference type="OrthoDB" id="9802846at2"/>
<feature type="domain" description="IraD/Gp25-like" evidence="1">
    <location>
        <begin position="14"/>
        <end position="102"/>
    </location>
</feature>
<proteinExistence type="predicted"/>
<dbReference type="KEGG" id="sacz:AOT14_34010"/>
<evidence type="ECO:0000313" key="3">
    <source>
        <dbReference type="Proteomes" id="UP000061010"/>
    </source>
</evidence>
<dbReference type="InterPro" id="IPR007048">
    <property type="entry name" value="IraD/Gp25-like"/>
</dbReference>
<sequence>MIGTHAATGKRLDGNAHLAQSIADILTTPLGTRLMRHDYGSLLPELIDQPFNGITQLRMFGAVAVALMRWEPRITLTRIGIEAGSTPGSLALLIEGQLTASPKATEHARLSIPLNFRA</sequence>
<dbReference type="AlphaFoldDB" id="A0A0S1B3W4"/>
<dbReference type="Proteomes" id="UP000061010">
    <property type="component" value="Chromosome"/>
</dbReference>
<gene>
    <name evidence="2" type="primary">gpW</name>
    <name evidence="2" type="ORF">AOT14_34010</name>
</gene>
<dbReference type="EMBL" id="CP012900">
    <property type="protein sequence ID" value="ALJ29741.1"/>
    <property type="molecule type" value="Genomic_DNA"/>
</dbReference>
<evidence type="ECO:0000259" key="1">
    <source>
        <dbReference type="Pfam" id="PF04965"/>
    </source>
</evidence>
<organism evidence="2 3">
    <name type="scientific">Stenotrophomonas acidaminiphila</name>
    <dbReference type="NCBI Taxonomy" id="128780"/>
    <lineage>
        <taxon>Bacteria</taxon>
        <taxon>Pseudomonadati</taxon>
        <taxon>Pseudomonadota</taxon>
        <taxon>Gammaproteobacteria</taxon>
        <taxon>Lysobacterales</taxon>
        <taxon>Lysobacteraceae</taxon>
        <taxon>Stenotrophomonas</taxon>
    </lineage>
</organism>
<accession>A0A0S1B3W4</accession>
<dbReference type="Gene3D" id="3.10.450.40">
    <property type="match status" value="1"/>
</dbReference>
<dbReference type="SUPFAM" id="SSF160719">
    <property type="entry name" value="gpW/gp25-like"/>
    <property type="match status" value="1"/>
</dbReference>
<dbReference type="PATRIC" id="fig|128780.6.peg.3444"/>